<protein>
    <recommendedName>
        <fullName evidence="1">DUF7841 domain-containing protein</fullName>
    </recommendedName>
</protein>
<dbReference type="Pfam" id="PF25223">
    <property type="entry name" value="DUF7841"/>
    <property type="match status" value="1"/>
</dbReference>
<reference evidence="2" key="1">
    <citation type="journal article" date="2021" name="Proc. Natl. Acad. Sci. U.S.A.">
        <title>A Catalog of Tens of Thousands of Viruses from Human Metagenomes Reveals Hidden Associations with Chronic Diseases.</title>
        <authorList>
            <person name="Tisza M.J."/>
            <person name="Buck C.B."/>
        </authorList>
    </citation>
    <scope>NUCLEOTIDE SEQUENCE</scope>
    <source>
        <strain evidence="2">Ctt4r3</strain>
    </source>
</reference>
<evidence type="ECO:0000259" key="1">
    <source>
        <dbReference type="Pfam" id="PF25223"/>
    </source>
</evidence>
<name>A0A8S5L7G3_9CAUD</name>
<sequence>MENLNKLIEHYKETIRIDSSNAWDLVCHFKEAVCENTDINEENLFEIMKDFHERLVGKHFNEPYAIYQVSQMYHTNNKGVKINTPLFSIENTKKIYDRRIRPLNKDVTMWDVYVALNAQYHDNIDLYEKWFSNANSSEIEEKIIEATIANWFEDEDASSDKVWNYFRVIS</sequence>
<dbReference type="EMBL" id="BK014649">
    <property type="protein sequence ID" value="DAD65821.1"/>
    <property type="molecule type" value="Genomic_DNA"/>
</dbReference>
<accession>A0A8S5L7G3</accession>
<feature type="domain" description="DUF7841" evidence="1">
    <location>
        <begin position="46"/>
        <end position="166"/>
    </location>
</feature>
<organism evidence="2">
    <name type="scientific">CrAss-like virus sp. ctt4r3</name>
    <dbReference type="NCBI Taxonomy" id="2823619"/>
    <lineage>
        <taxon>Viruses</taxon>
        <taxon>Duplodnaviria</taxon>
        <taxon>Heunggongvirae</taxon>
        <taxon>Uroviricota</taxon>
        <taxon>Caudoviricetes</taxon>
        <taxon>Crassvirales</taxon>
    </lineage>
</organism>
<evidence type="ECO:0000313" key="2">
    <source>
        <dbReference type="EMBL" id="DAD65821.1"/>
    </source>
</evidence>
<proteinExistence type="predicted"/>
<dbReference type="InterPro" id="IPR057163">
    <property type="entry name" value="DUF7841"/>
</dbReference>